<evidence type="ECO:0000259" key="3">
    <source>
        <dbReference type="Pfam" id="PF00884"/>
    </source>
</evidence>
<accession>A0A1W6LM01</accession>
<evidence type="ECO:0000313" key="6">
    <source>
        <dbReference type="Proteomes" id="UP000193334"/>
    </source>
</evidence>
<dbReference type="Pfam" id="PF00884">
    <property type="entry name" value="Sulfatase"/>
    <property type="match status" value="1"/>
</dbReference>
<dbReference type="Gene3D" id="3.30.1120.10">
    <property type="match status" value="1"/>
</dbReference>
<proteinExistence type="inferred from homology"/>
<dbReference type="KEGG" id="pbp:STSP1_01173"/>
<dbReference type="STRING" id="1941349.STSP1_01173"/>
<evidence type="ECO:0000313" key="5">
    <source>
        <dbReference type="EMBL" id="ARN56785.1"/>
    </source>
</evidence>
<dbReference type="InterPro" id="IPR050738">
    <property type="entry name" value="Sulfatase"/>
</dbReference>
<reference evidence="4" key="2">
    <citation type="journal article" date="2018" name="Environ. Microbiol.">
        <title>Genome biology of a novel lineage of planctomycetes widespread in anoxic aquatic environments.</title>
        <authorList>
            <person name="Spring S."/>
            <person name="Bunk B."/>
            <person name="Sproer C."/>
            <person name="Rohde M."/>
            <person name="Klenk H.P."/>
        </authorList>
    </citation>
    <scope>NUCLEOTIDE SEQUENCE</scope>
    <source>
        <strain evidence="4">ST-PulAB-D4</strain>
    </source>
</reference>
<dbReference type="EMBL" id="CP021023">
    <property type="protein sequence ID" value="ARN56782.1"/>
    <property type="molecule type" value="Genomic_DNA"/>
</dbReference>
<dbReference type="InterPro" id="IPR017850">
    <property type="entry name" value="Alkaline_phosphatase_core_sf"/>
</dbReference>
<organism evidence="4 6">
    <name type="scientific">Sedimentisphaera salicampi</name>
    <dbReference type="NCBI Taxonomy" id="1941349"/>
    <lineage>
        <taxon>Bacteria</taxon>
        <taxon>Pseudomonadati</taxon>
        <taxon>Planctomycetota</taxon>
        <taxon>Phycisphaerae</taxon>
        <taxon>Sedimentisphaerales</taxon>
        <taxon>Sedimentisphaeraceae</taxon>
        <taxon>Sedimentisphaera</taxon>
    </lineage>
</organism>
<dbReference type="AlphaFoldDB" id="A0A1W6LM01"/>
<dbReference type="GO" id="GO:0004065">
    <property type="term" value="F:arylsulfatase activity"/>
    <property type="evidence" value="ECO:0007669"/>
    <property type="project" value="UniProtKB-EC"/>
</dbReference>
<protein>
    <submittedName>
        <fullName evidence="4">Arylsulfatase</fullName>
        <ecNumber evidence="4">3.1.6.1</ecNumber>
    </submittedName>
</protein>
<name>A0A1W6LM01_9BACT</name>
<dbReference type="RefSeq" id="WP_085755469.1">
    <property type="nucleotide sequence ID" value="NZ_CP021023.1"/>
</dbReference>
<evidence type="ECO:0000313" key="4">
    <source>
        <dbReference type="EMBL" id="ARN56782.1"/>
    </source>
</evidence>
<gene>
    <name evidence="4" type="primary">atsA_20</name>
    <name evidence="5" type="synonym">atsA_21</name>
    <name evidence="4" type="ORF">STSP1_01173</name>
    <name evidence="5" type="ORF">STSP1_01176</name>
</gene>
<sequence>MNRRNFLKAAGCFLAASGGRVFAGKSEKPNIVFILADDLGYGDVGFNGQSRIKTPNIDNIAKQGAVFTNHYSGSTVCGPSRCCLMTGKHTGHASVRGNPRWTSDGKPVDIRKEEPTVAEELKRAGYNTCAIGKWGLAENLSHAMPTKKGFDEFFGFMRHGPAHHYYPEKVWRNEHQVSLPNKTKEKEGLYVHDLFTQEAFKYISKQDKNNPFFLYLAYTIPHYELTVPEDSKEPYQKLGWKKRPMKQGHYYHDKEGHTTYAGMVSRMDRDIGSLMELLKKKGLDKNTLVIFTSDNGHHYDKGFFDSNGVYRGKKRDLYEGGIHIPFAARWPEMIRPGTKSSHISAFWDFLPTACDIAGIEPKAQTDGISYFQALKGNTRAQLSHNCLYWEFNERQGPVQAVRKDKWKAVRYKGKPIELYDLSKDPGENNDISAEYPEKAKQMVKLMESSRTKDPNFPFKKLR</sequence>
<dbReference type="CDD" id="cd16145">
    <property type="entry name" value="ARS_like"/>
    <property type="match status" value="1"/>
</dbReference>
<dbReference type="Proteomes" id="UP000193334">
    <property type="component" value="Chromosome"/>
</dbReference>
<reference evidence="6" key="1">
    <citation type="submission" date="2017-04" db="EMBL/GenBank/DDBJ databases">
        <title>Comparative genomics and description of representatives of a novel lineage of planctomycetes thriving in anoxic sediments.</title>
        <authorList>
            <person name="Spring S."/>
            <person name="Bunk B."/>
            <person name="Sproer C."/>
        </authorList>
    </citation>
    <scope>NUCLEOTIDE SEQUENCE [LARGE SCALE GENOMIC DNA]</scope>
    <source>
        <strain evidence="6">ST-PulAB-D4</strain>
    </source>
</reference>
<keyword evidence="6" id="KW-1185">Reference proteome</keyword>
<keyword evidence="2 4" id="KW-0378">Hydrolase</keyword>
<dbReference type="KEGG" id="pbp:STSP1_01176"/>
<evidence type="ECO:0000256" key="1">
    <source>
        <dbReference type="ARBA" id="ARBA00008779"/>
    </source>
</evidence>
<dbReference type="EC" id="3.1.6.1" evidence="4"/>
<evidence type="ECO:0000256" key="2">
    <source>
        <dbReference type="ARBA" id="ARBA00022801"/>
    </source>
</evidence>
<dbReference type="InterPro" id="IPR000917">
    <property type="entry name" value="Sulfatase_N"/>
</dbReference>
<dbReference type="PANTHER" id="PTHR42693">
    <property type="entry name" value="ARYLSULFATASE FAMILY MEMBER"/>
    <property type="match status" value="1"/>
</dbReference>
<dbReference type="EMBL" id="CP021023">
    <property type="protein sequence ID" value="ARN56785.1"/>
    <property type="molecule type" value="Genomic_DNA"/>
</dbReference>
<feature type="domain" description="Sulfatase N-terminal" evidence="3">
    <location>
        <begin position="29"/>
        <end position="359"/>
    </location>
</feature>
<dbReference type="SUPFAM" id="SSF53649">
    <property type="entry name" value="Alkaline phosphatase-like"/>
    <property type="match status" value="1"/>
</dbReference>
<dbReference type="PANTHER" id="PTHR42693:SF53">
    <property type="entry name" value="ENDO-4-O-SULFATASE"/>
    <property type="match status" value="1"/>
</dbReference>
<comment type="similarity">
    <text evidence="1">Belongs to the sulfatase family.</text>
</comment>
<dbReference type="Gene3D" id="3.40.720.10">
    <property type="entry name" value="Alkaline Phosphatase, subunit A"/>
    <property type="match status" value="1"/>
</dbReference>